<evidence type="ECO:0000313" key="2">
    <source>
        <dbReference type="Proteomes" id="UP001478817"/>
    </source>
</evidence>
<dbReference type="NCBIfam" id="TIGR00022">
    <property type="entry name" value="YhcH/YjgK/YiaL family protein"/>
    <property type="match status" value="1"/>
</dbReference>
<dbReference type="Proteomes" id="UP001478817">
    <property type="component" value="Unassembled WGS sequence"/>
</dbReference>
<protein>
    <submittedName>
        <fullName evidence="1">YhcH/YjgK/YiaL family protein</fullName>
    </submittedName>
</protein>
<dbReference type="SUPFAM" id="SSF51197">
    <property type="entry name" value="Clavaminate synthase-like"/>
    <property type="match status" value="1"/>
</dbReference>
<dbReference type="PANTHER" id="PTHR34986:SF1">
    <property type="entry name" value="PROTEIN YIAL"/>
    <property type="match status" value="1"/>
</dbReference>
<dbReference type="Pfam" id="PF04074">
    <property type="entry name" value="DUF386"/>
    <property type="match status" value="1"/>
</dbReference>
<dbReference type="RefSeq" id="WP_349183102.1">
    <property type="nucleotide sequence ID" value="NZ_JBBNGS010000018.1"/>
</dbReference>
<dbReference type="InterPro" id="IPR004375">
    <property type="entry name" value="NanQ/TabA/YiaL"/>
</dbReference>
<accession>A0ABV1IIH7</accession>
<evidence type="ECO:0000313" key="1">
    <source>
        <dbReference type="EMBL" id="MEQ2638396.1"/>
    </source>
</evidence>
<dbReference type="Gene3D" id="2.60.120.370">
    <property type="entry name" value="YhcH/YjgK/YiaL"/>
    <property type="match status" value="1"/>
</dbReference>
<keyword evidence="2" id="KW-1185">Reference proteome</keyword>
<dbReference type="PANTHER" id="PTHR34986">
    <property type="entry name" value="EVOLVED BETA-GALACTOSIDASE SUBUNIT BETA"/>
    <property type="match status" value="1"/>
</dbReference>
<reference evidence="1 2" key="1">
    <citation type="submission" date="2024-04" db="EMBL/GenBank/DDBJ databases">
        <title>Human intestinal bacterial collection.</title>
        <authorList>
            <person name="Pauvert C."/>
            <person name="Hitch T.C.A."/>
            <person name="Clavel T."/>
        </authorList>
    </citation>
    <scope>NUCLEOTIDE SEQUENCE [LARGE SCALE GENOMIC DNA]</scope>
    <source>
        <strain evidence="1 2">CLA-AA-H197</strain>
    </source>
</reference>
<dbReference type="InterPro" id="IPR037012">
    <property type="entry name" value="NanQ/TabA/YiaL_sf"/>
</dbReference>
<dbReference type="EMBL" id="JBBNGS010000018">
    <property type="protein sequence ID" value="MEQ2638396.1"/>
    <property type="molecule type" value="Genomic_DNA"/>
</dbReference>
<comment type="caution">
    <text evidence="1">The sequence shown here is derived from an EMBL/GenBank/DDBJ whole genome shotgun (WGS) entry which is preliminary data.</text>
</comment>
<sequence>MIYDGLDVIERYRGLSRGLDVLIDWLGKNDPKDLPLGKTEIDGARVFANVMEAKTKRREDARFEFHHRYADVQIDLEGEERFFTTPGATDVTVEYDETADKGHCLAAEGNDDILGGTLAHGHFVMYVPGEPHMCNVVMPEAEVGPIKKICFKVISDQYWDEA</sequence>
<organism evidence="1 2">
    <name type="scientific">Paratractidigestivibacter faecalis</name>
    <dbReference type="NCBI Taxonomy" id="2292441"/>
    <lineage>
        <taxon>Bacteria</taxon>
        <taxon>Bacillati</taxon>
        <taxon>Actinomycetota</taxon>
        <taxon>Coriobacteriia</taxon>
        <taxon>Coriobacteriales</taxon>
        <taxon>Atopobiaceae</taxon>
        <taxon>Paratractidigestivibacter</taxon>
    </lineage>
</organism>
<proteinExistence type="predicted"/>
<name>A0ABV1IIH7_9ACTN</name>
<gene>
    <name evidence="1" type="ORF">AAAT05_08605</name>
</gene>